<dbReference type="EMBL" id="CM047748">
    <property type="protein sequence ID" value="KAJ0014698.1"/>
    <property type="molecule type" value="Genomic_DNA"/>
</dbReference>
<name>A0ACC0XDW3_9ROSI</name>
<protein>
    <submittedName>
        <fullName evidence="1">Uncharacterized protein</fullName>
    </submittedName>
</protein>
<accession>A0ACC0XDW3</accession>
<evidence type="ECO:0000313" key="1">
    <source>
        <dbReference type="EMBL" id="KAJ0014698.1"/>
    </source>
</evidence>
<organism evidence="1 2">
    <name type="scientific">Pistacia integerrima</name>
    <dbReference type="NCBI Taxonomy" id="434235"/>
    <lineage>
        <taxon>Eukaryota</taxon>
        <taxon>Viridiplantae</taxon>
        <taxon>Streptophyta</taxon>
        <taxon>Embryophyta</taxon>
        <taxon>Tracheophyta</taxon>
        <taxon>Spermatophyta</taxon>
        <taxon>Magnoliopsida</taxon>
        <taxon>eudicotyledons</taxon>
        <taxon>Gunneridae</taxon>
        <taxon>Pentapetalae</taxon>
        <taxon>rosids</taxon>
        <taxon>malvids</taxon>
        <taxon>Sapindales</taxon>
        <taxon>Anacardiaceae</taxon>
        <taxon>Pistacia</taxon>
    </lineage>
</organism>
<sequence length="236" mass="25686">MIQQLSLKHPAVHVKLGLPDKDAPSVLEKSEEIDSPGKHLDSPAKQRKISLKDLTHQGLVALSVKHLSKGSKERAISFLQLALDKDLDYISALIVMGQTQLQKGLLAEAIGYLERAISKLFVSDHPTEFENSDLLIVASQWAGVARIKQGQTAEGIVHLERIANLAEPEEKSSKVHSYDGLVLLSSALYNVGCKAEAVKHLRLAAAYNPEYNGLLQQCENANDDFTSDLSGSGRGD</sequence>
<evidence type="ECO:0000313" key="2">
    <source>
        <dbReference type="Proteomes" id="UP001163603"/>
    </source>
</evidence>
<keyword evidence="2" id="KW-1185">Reference proteome</keyword>
<reference evidence="2" key="1">
    <citation type="journal article" date="2023" name="G3 (Bethesda)">
        <title>Genome assembly and association tests identify interacting loci associated with vigor, precocity, and sex in interspecific pistachio rootstocks.</title>
        <authorList>
            <person name="Palmer W."/>
            <person name="Jacygrad E."/>
            <person name="Sagayaradj S."/>
            <person name="Cavanaugh K."/>
            <person name="Han R."/>
            <person name="Bertier L."/>
            <person name="Beede B."/>
            <person name="Kafkas S."/>
            <person name="Golino D."/>
            <person name="Preece J."/>
            <person name="Michelmore R."/>
        </authorList>
    </citation>
    <scope>NUCLEOTIDE SEQUENCE [LARGE SCALE GENOMIC DNA]</scope>
</reference>
<proteinExistence type="predicted"/>
<comment type="caution">
    <text evidence="1">The sequence shown here is derived from an EMBL/GenBank/DDBJ whole genome shotgun (WGS) entry which is preliminary data.</text>
</comment>
<dbReference type="Proteomes" id="UP001163603">
    <property type="component" value="Chromosome 13"/>
</dbReference>
<gene>
    <name evidence="1" type="ORF">Pint_21315</name>
</gene>